<gene>
    <name evidence="1" type="ORF">SAMN05421579_1523</name>
</gene>
<proteinExistence type="predicted"/>
<dbReference type="RefSeq" id="WP_245737426.1">
    <property type="nucleotide sequence ID" value="NZ_CAWRAH010000024.1"/>
</dbReference>
<reference evidence="2" key="1">
    <citation type="submission" date="2016-10" db="EMBL/GenBank/DDBJ databases">
        <authorList>
            <person name="Varghese N."/>
            <person name="Submissions S."/>
        </authorList>
    </citation>
    <scope>NUCLEOTIDE SEQUENCE [LARGE SCALE GENOMIC DNA]</scope>
    <source>
        <strain evidence="2">DSM 16522</strain>
    </source>
</reference>
<organism evidence="1 2">
    <name type="scientific">Xenorhabdus japonica</name>
    <dbReference type="NCBI Taxonomy" id="53341"/>
    <lineage>
        <taxon>Bacteria</taxon>
        <taxon>Pseudomonadati</taxon>
        <taxon>Pseudomonadota</taxon>
        <taxon>Gammaproteobacteria</taxon>
        <taxon>Enterobacterales</taxon>
        <taxon>Morganellaceae</taxon>
        <taxon>Xenorhabdus</taxon>
    </lineage>
</organism>
<dbReference type="InterPro" id="IPR025083">
    <property type="entry name" value="DUF3969"/>
</dbReference>
<keyword evidence="2" id="KW-1185">Reference proteome</keyword>
<protein>
    <recommendedName>
        <fullName evidence="3">DUF3969 domain-containing protein</fullName>
    </recommendedName>
</protein>
<dbReference type="Pfam" id="PF13108">
    <property type="entry name" value="DUF3969"/>
    <property type="match status" value="1"/>
</dbReference>
<evidence type="ECO:0008006" key="3">
    <source>
        <dbReference type="Google" id="ProtNLM"/>
    </source>
</evidence>
<evidence type="ECO:0000313" key="1">
    <source>
        <dbReference type="EMBL" id="SFO05712.1"/>
    </source>
</evidence>
<dbReference type="EMBL" id="FOVO01000052">
    <property type="protein sequence ID" value="SFO05712.1"/>
    <property type="molecule type" value="Genomic_DNA"/>
</dbReference>
<evidence type="ECO:0000313" key="2">
    <source>
        <dbReference type="Proteomes" id="UP000199011"/>
    </source>
</evidence>
<accession>A0A1I5E2N9</accession>
<sequence length="116" mass="13161">MRNMRLNYNIQDKHAEKFISFLILGVLHSLDKELISIEEAEGFIFMPSTCAPLKEIKASDALINIIETGCQLEDVESLRPDKLSECVSEMIEDTLSVIKNNKEIGRLVKKRIKVIG</sequence>
<name>A0A1I5E2N9_9GAMM</name>
<dbReference type="AlphaFoldDB" id="A0A1I5E2N9"/>
<dbReference type="Proteomes" id="UP000199011">
    <property type="component" value="Unassembled WGS sequence"/>
</dbReference>